<sequence length="68" mass="7163">MKFATSLLISLLTAAAMATPVQERATTDTNPLDGRACQANSGVCKSGKCIVDGKTFDDDKCTNQLMGH</sequence>
<accession>A0A6P8B0X7</accession>
<gene>
    <name evidence="3" type="ORF">PgNI_07687</name>
</gene>
<dbReference type="AlphaFoldDB" id="A0A6P8B0X7"/>
<reference evidence="3" key="3">
    <citation type="submission" date="2025-08" db="UniProtKB">
        <authorList>
            <consortium name="RefSeq"/>
        </authorList>
    </citation>
    <scope>IDENTIFICATION</scope>
    <source>
        <strain evidence="3">NI907</strain>
    </source>
</reference>
<reference evidence="3" key="2">
    <citation type="submission" date="2019-10" db="EMBL/GenBank/DDBJ databases">
        <authorList>
            <consortium name="NCBI Genome Project"/>
        </authorList>
    </citation>
    <scope>NUCLEOTIDE SEQUENCE</scope>
    <source>
        <strain evidence="3">NI907</strain>
    </source>
</reference>
<keyword evidence="1" id="KW-0732">Signal</keyword>
<dbReference type="RefSeq" id="XP_030980694.1">
    <property type="nucleotide sequence ID" value="XM_031127697.1"/>
</dbReference>
<dbReference type="KEGG" id="pgri:PgNI_07687"/>
<feature type="chain" id="PRO_5027739776" description="Antifungal protein" evidence="1">
    <location>
        <begin position="19"/>
        <end position="68"/>
    </location>
</feature>
<dbReference type="Proteomes" id="UP000515153">
    <property type="component" value="Unplaced"/>
</dbReference>
<evidence type="ECO:0008006" key="4">
    <source>
        <dbReference type="Google" id="ProtNLM"/>
    </source>
</evidence>
<keyword evidence="2" id="KW-1185">Reference proteome</keyword>
<proteinExistence type="predicted"/>
<evidence type="ECO:0000313" key="2">
    <source>
        <dbReference type="Proteomes" id="UP000515153"/>
    </source>
</evidence>
<name>A0A6P8B0X7_PYRGI</name>
<evidence type="ECO:0000313" key="3">
    <source>
        <dbReference type="RefSeq" id="XP_030980694.1"/>
    </source>
</evidence>
<reference evidence="3" key="1">
    <citation type="journal article" date="2019" name="Mol. Biol. Evol.">
        <title>Blast fungal genomes show frequent chromosomal changes, gene gains and losses, and effector gene turnover.</title>
        <authorList>
            <person name="Gomez Luciano L.B."/>
            <person name="Jason Tsai I."/>
            <person name="Chuma I."/>
            <person name="Tosa Y."/>
            <person name="Chen Y.H."/>
            <person name="Li J.Y."/>
            <person name="Li M.Y."/>
            <person name="Jade Lu M.Y."/>
            <person name="Nakayashiki H."/>
            <person name="Li W.H."/>
        </authorList>
    </citation>
    <scope>NUCLEOTIDE SEQUENCE</scope>
    <source>
        <strain evidence="3">NI907</strain>
    </source>
</reference>
<feature type="signal peptide" evidence="1">
    <location>
        <begin position="1"/>
        <end position="18"/>
    </location>
</feature>
<organism evidence="2 3">
    <name type="scientific">Pyricularia grisea</name>
    <name type="common">Crabgrass-specific blast fungus</name>
    <name type="synonym">Magnaporthe grisea</name>
    <dbReference type="NCBI Taxonomy" id="148305"/>
    <lineage>
        <taxon>Eukaryota</taxon>
        <taxon>Fungi</taxon>
        <taxon>Dikarya</taxon>
        <taxon>Ascomycota</taxon>
        <taxon>Pezizomycotina</taxon>
        <taxon>Sordariomycetes</taxon>
        <taxon>Sordariomycetidae</taxon>
        <taxon>Magnaporthales</taxon>
        <taxon>Pyriculariaceae</taxon>
        <taxon>Pyricularia</taxon>
    </lineage>
</organism>
<dbReference type="GeneID" id="41962606"/>
<evidence type="ECO:0000256" key="1">
    <source>
        <dbReference type="SAM" id="SignalP"/>
    </source>
</evidence>
<protein>
    <recommendedName>
        <fullName evidence="4">Antifungal protein</fullName>
    </recommendedName>
</protein>